<dbReference type="Proteomes" id="UP000050544">
    <property type="component" value="Unassembled WGS sequence"/>
</dbReference>
<keyword evidence="1" id="KW-1133">Transmembrane helix</keyword>
<dbReference type="Pfam" id="PF19656">
    <property type="entry name" value="DUF6159"/>
    <property type="match status" value="1"/>
</dbReference>
<evidence type="ECO:0008006" key="4">
    <source>
        <dbReference type="Google" id="ProtNLM"/>
    </source>
</evidence>
<feature type="transmembrane region" description="Helical" evidence="1">
    <location>
        <begin position="65"/>
        <end position="93"/>
    </location>
</feature>
<feature type="transmembrane region" description="Helical" evidence="1">
    <location>
        <begin position="113"/>
        <end position="130"/>
    </location>
</feature>
<dbReference type="InterPro" id="IPR046157">
    <property type="entry name" value="DUF6159"/>
</dbReference>
<evidence type="ECO:0000256" key="1">
    <source>
        <dbReference type="SAM" id="Phobius"/>
    </source>
</evidence>
<dbReference type="EMBL" id="LGKO01000005">
    <property type="protein sequence ID" value="KPL82680.1"/>
    <property type="molecule type" value="Genomic_DNA"/>
</dbReference>
<feature type="transmembrane region" description="Helical" evidence="1">
    <location>
        <begin position="189"/>
        <end position="218"/>
    </location>
</feature>
<organism evidence="2 3">
    <name type="scientific">Thermanaerothrix daxensis</name>
    <dbReference type="NCBI Taxonomy" id="869279"/>
    <lineage>
        <taxon>Bacteria</taxon>
        <taxon>Bacillati</taxon>
        <taxon>Chloroflexota</taxon>
        <taxon>Anaerolineae</taxon>
        <taxon>Anaerolineales</taxon>
        <taxon>Anaerolineaceae</taxon>
        <taxon>Thermanaerothrix</taxon>
    </lineage>
</organism>
<dbReference type="RefSeq" id="WP_054522213.1">
    <property type="nucleotide sequence ID" value="NZ_LGKO01000005.1"/>
</dbReference>
<gene>
    <name evidence="2" type="ORF">SE15_11360</name>
</gene>
<evidence type="ECO:0000313" key="2">
    <source>
        <dbReference type="EMBL" id="KPL82680.1"/>
    </source>
</evidence>
<feature type="transmembrane region" description="Helical" evidence="1">
    <location>
        <begin position="25"/>
        <end position="53"/>
    </location>
</feature>
<name>A0A0P6YC65_9CHLR</name>
<dbReference type="STRING" id="869279.SE15_11360"/>
<accession>A0A0P6YC65</accession>
<keyword evidence="3" id="KW-1185">Reference proteome</keyword>
<comment type="caution">
    <text evidence="2">The sequence shown here is derived from an EMBL/GenBank/DDBJ whole genome shotgun (WGS) entry which is preliminary data.</text>
</comment>
<protein>
    <recommendedName>
        <fullName evidence="4">Glycerophosphoryl diester phosphodiesterase membrane domain-containing protein</fullName>
    </recommendedName>
</protein>
<proteinExistence type="predicted"/>
<dbReference type="OrthoDB" id="5637493at2"/>
<reference evidence="2 3" key="1">
    <citation type="submission" date="2015-07" db="EMBL/GenBank/DDBJ databases">
        <title>Whole genome sequence of Thermanaerothrix daxensis DSM 23592.</title>
        <authorList>
            <person name="Hemp J."/>
            <person name="Ward L.M."/>
            <person name="Pace L.A."/>
            <person name="Fischer W.W."/>
        </authorList>
    </citation>
    <scope>NUCLEOTIDE SEQUENCE [LARGE SCALE GENOMIC DNA]</scope>
    <source>
        <strain evidence="2 3">GNS-1</strain>
    </source>
</reference>
<evidence type="ECO:0000313" key="3">
    <source>
        <dbReference type="Proteomes" id="UP000050544"/>
    </source>
</evidence>
<dbReference type="AlphaFoldDB" id="A0A0P6YC65"/>
<feature type="transmembrane region" description="Helical" evidence="1">
    <location>
        <begin position="150"/>
        <end position="168"/>
    </location>
</feature>
<keyword evidence="1" id="KW-0472">Membrane</keyword>
<keyword evidence="1" id="KW-0812">Transmembrane</keyword>
<sequence>MLEKLRNSWELVKASARVLDADKELLIFPIISALLTLLVSLTFFLPLIISGFADNLIFGNAQVTGFIVLFAFYLVQYIAIFFMNTALVGAALIRLRGGDPTFQDGLRIAFSRFGAIVGYAIIAATVGMLLKLASQRQRGLGRWITSLLGMAWNLATFLVVPVLAAEGVGPIEAIKRSATLLKKTWGEQIAGNVGLGAIFGLAGILVTLAMIPLILLGLQLPQPGWFIVPLILAYILLLVFLSLLQSTLSGIYTAAVYQYAVTHEPGPFFDPEMVRNAFQPAQRHPLF</sequence>
<feature type="transmembrane region" description="Helical" evidence="1">
    <location>
        <begin position="224"/>
        <end position="244"/>
    </location>
</feature>